<dbReference type="Proteomes" id="UP000234323">
    <property type="component" value="Unassembled WGS sequence"/>
</dbReference>
<name>A0A2I1H159_9GLOM</name>
<dbReference type="EMBL" id="LLXI01001241">
    <property type="protein sequence ID" value="PKY52633.1"/>
    <property type="molecule type" value="Genomic_DNA"/>
</dbReference>
<protein>
    <submittedName>
        <fullName evidence="1">Uncharacterized protein</fullName>
    </submittedName>
</protein>
<dbReference type="VEuPathDB" id="FungiDB:FUN_023714"/>
<keyword evidence="2" id="KW-1185">Reference proteome</keyword>
<reference evidence="1 2" key="1">
    <citation type="submission" date="2015-10" db="EMBL/GenBank/DDBJ databases">
        <title>Genome analyses suggest a sexual origin of heterokaryosis in a supposedly ancient asexual fungus.</title>
        <authorList>
            <person name="Ropars J."/>
            <person name="Sedzielewska K."/>
            <person name="Noel J."/>
            <person name="Charron P."/>
            <person name="Farinelli L."/>
            <person name="Marton T."/>
            <person name="Kruger M."/>
            <person name="Pelin A."/>
            <person name="Brachmann A."/>
            <person name="Corradi N."/>
        </authorList>
    </citation>
    <scope>NUCLEOTIDE SEQUENCE [LARGE SCALE GENOMIC DNA]</scope>
    <source>
        <strain evidence="1 2">A4</strain>
    </source>
</reference>
<sequence>MIHKSHLNFLERNEVKKFRINEQEKEAKILILKNESVANNKPYDLREKKILITIKNICQKKQCRYIISSLGSQTLYLLSIDNSFSKEENEDKDENEDDIIIINNVDEFCFKNGNPKNDLKIRDNNMFQLF</sequence>
<proteinExistence type="predicted"/>
<evidence type="ECO:0000313" key="1">
    <source>
        <dbReference type="EMBL" id="PKY52633.1"/>
    </source>
</evidence>
<evidence type="ECO:0000313" key="2">
    <source>
        <dbReference type="Proteomes" id="UP000234323"/>
    </source>
</evidence>
<organism evidence="1 2">
    <name type="scientific">Rhizophagus irregularis</name>
    <dbReference type="NCBI Taxonomy" id="588596"/>
    <lineage>
        <taxon>Eukaryota</taxon>
        <taxon>Fungi</taxon>
        <taxon>Fungi incertae sedis</taxon>
        <taxon>Mucoromycota</taxon>
        <taxon>Glomeromycotina</taxon>
        <taxon>Glomeromycetes</taxon>
        <taxon>Glomerales</taxon>
        <taxon>Glomeraceae</taxon>
        <taxon>Rhizophagus</taxon>
    </lineage>
</organism>
<dbReference type="AlphaFoldDB" id="A0A2I1H159"/>
<accession>A0A2I1H159</accession>
<gene>
    <name evidence="1" type="ORF">RhiirA4_470388</name>
</gene>
<comment type="caution">
    <text evidence="1">The sequence shown here is derived from an EMBL/GenBank/DDBJ whole genome shotgun (WGS) entry which is preliminary data.</text>
</comment>